<organism evidence="2 3">
    <name type="scientific">Scytonema hofmannii FACHB-248</name>
    <dbReference type="NCBI Taxonomy" id="1842502"/>
    <lineage>
        <taxon>Bacteria</taxon>
        <taxon>Bacillati</taxon>
        <taxon>Cyanobacteriota</taxon>
        <taxon>Cyanophyceae</taxon>
        <taxon>Nostocales</taxon>
        <taxon>Scytonemataceae</taxon>
        <taxon>Scytonema</taxon>
    </lineage>
</organism>
<protein>
    <submittedName>
        <fullName evidence="2">Uncharacterized protein</fullName>
    </submittedName>
</protein>
<evidence type="ECO:0000256" key="1">
    <source>
        <dbReference type="SAM" id="Phobius"/>
    </source>
</evidence>
<comment type="caution">
    <text evidence="2">The sequence shown here is derived from an EMBL/GenBank/DDBJ whole genome shotgun (WGS) entry which is preliminary data.</text>
</comment>
<dbReference type="EMBL" id="JACJTA010000008">
    <property type="protein sequence ID" value="MBD2604131.1"/>
    <property type="molecule type" value="Genomic_DNA"/>
</dbReference>
<dbReference type="InterPro" id="IPR046641">
    <property type="entry name" value="DUF6753"/>
</dbReference>
<reference evidence="2 3" key="1">
    <citation type="journal article" date="2020" name="ISME J.">
        <title>Comparative genomics reveals insights into cyanobacterial evolution and habitat adaptation.</title>
        <authorList>
            <person name="Chen M.Y."/>
            <person name="Teng W.K."/>
            <person name="Zhao L."/>
            <person name="Hu C.X."/>
            <person name="Zhou Y.K."/>
            <person name="Han B.P."/>
            <person name="Song L.R."/>
            <person name="Shu W.S."/>
        </authorList>
    </citation>
    <scope>NUCLEOTIDE SEQUENCE [LARGE SCALE GENOMIC DNA]</scope>
    <source>
        <strain evidence="2 3">FACHB-248</strain>
    </source>
</reference>
<gene>
    <name evidence="2" type="ORF">H6G81_06225</name>
</gene>
<keyword evidence="3" id="KW-1185">Reference proteome</keyword>
<name>A0ABR8GMH2_9CYAN</name>
<feature type="transmembrane region" description="Helical" evidence="1">
    <location>
        <begin position="132"/>
        <end position="155"/>
    </location>
</feature>
<sequence>MYYTKNIDKENNFSQDELEKEKEYLEELIVKSGMKPSDPLFKLWAQIGSTQYAIMQLPGKLDAVIAGWTIKVDNKLNNAAEVAIIQQQAAIAKAAEELVRTTKKASSDKSVSKKVAAGLSVFDVNNLKLAQIGLALGCVLALGAVIGAFTFNMAITTLSATKSSTAVNLKPEDARLLKWAKSKQGRDARSLYNKNAGIIQTCRQTKNPGGCIIDAKTEK</sequence>
<dbReference type="Proteomes" id="UP000660380">
    <property type="component" value="Unassembled WGS sequence"/>
</dbReference>
<keyword evidence="1" id="KW-0812">Transmembrane</keyword>
<dbReference type="Pfam" id="PF20538">
    <property type="entry name" value="DUF6753"/>
    <property type="match status" value="1"/>
</dbReference>
<proteinExistence type="predicted"/>
<keyword evidence="1" id="KW-0472">Membrane</keyword>
<keyword evidence="1" id="KW-1133">Transmembrane helix</keyword>
<evidence type="ECO:0000313" key="3">
    <source>
        <dbReference type="Proteomes" id="UP000660380"/>
    </source>
</evidence>
<evidence type="ECO:0000313" key="2">
    <source>
        <dbReference type="EMBL" id="MBD2604131.1"/>
    </source>
</evidence>
<dbReference type="RefSeq" id="WP_029631141.1">
    <property type="nucleotide sequence ID" value="NZ_JACJTA010000008.1"/>
</dbReference>
<accession>A0ABR8GMH2</accession>